<dbReference type="PANTHER" id="PTHR36837:SF2">
    <property type="entry name" value="POLY(3-HYDROXYALKANOATE) POLYMERASE SUBUNIT PHAC"/>
    <property type="match status" value="1"/>
</dbReference>
<proteinExistence type="predicted"/>
<dbReference type="Gene3D" id="3.40.50.1820">
    <property type="entry name" value="alpha/beta hydrolase"/>
    <property type="match status" value="1"/>
</dbReference>
<name>A0A5B8XNZ6_9DELT</name>
<evidence type="ECO:0000313" key="2">
    <source>
        <dbReference type="EMBL" id="QED27380.1"/>
    </source>
</evidence>
<dbReference type="Pfam" id="PF00561">
    <property type="entry name" value="Abhydrolase_1"/>
    <property type="match status" value="1"/>
</dbReference>
<dbReference type="AlphaFoldDB" id="A0A5B8XNZ6"/>
<evidence type="ECO:0000313" key="3">
    <source>
        <dbReference type="Proteomes" id="UP000321595"/>
    </source>
</evidence>
<dbReference type="SUPFAM" id="SSF53474">
    <property type="entry name" value="alpha/beta-Hydrolases"/>
    <property type="match status" value="1"/>
</dbReference>
<dbReference type="EMBL" id="CP042467">
    <property type="protein sequence ID" value="QED27380.1"/>
    <property type="molecule type" value="Genomic_DNA"/>
</dbReference>
<reference evidence="2 3" key="1">
    <citation type="submission" date="2019-08" db="EMBL/GenBank/DDBJ databases">
        <authorList>
            <person name="Liang Q."/>
        </authorList>
    </citation>
    <scope>NUCLEOTIDE SEQUENCE [LARGE SCALE GENOMIC DNA]</scope>
    <source>
        <strain evidence="2 3">V1718</strain>
    </source>
</reference>
<organism evidence="2 3">
    <name type="scientific">Microvenator marinus</name>
    <dbReference type="NCBI Taxonomy" id="2600177"/>
    <lineage>
        <taxon>Bacteria</taxon>
        <taxon>Deltaproteobacteria</taxon>
        <taxon>Bradymonadales</taxon>
        <taxon>Microvenatoraceae</taxon>
        <taxon>Microvenator</taxon>
    </lineage>
</organism>
<keyword evidence="3" id="KW-1185">Reference proteome</keyword>
<gene>
    <name evidence="2" type="ORF">FRD01_09035</name>
</gene>
<sequence>MISRILNIKRKLVDEKVPVGQTPADVIFSENKWRLLRYRSESSTGTPVLLVPSLINRHYVLDLIPGKSFAEYLVEQGHDVFIIDWGTPGREDRYLEFETFVQDYIGRAIRKACQVSGHPKIHILGYCLGGLMTTIHAALNPEHILTLTNLAAPVSFEDEGLLSVFSREVPLDLEALVAAFGNVPWPLMQFGFHLLRPTMTLSKLAYMWEKAEDDEFLDGFFAIETWGNDNVSFPGQAFLTYINTLYRQNQLIRGEYHVRGRAVELAQIQCPLLNIVFKHDNIVPAESAAVLNEVVSSEDKTLLEINGGHVGAVVSRKASTTLWPVVSQWWRAHDQNESEECPTLLMHG</sequence>
<evidence type="ECO:0000259" key="1">
    <source>
        <dbReference type="Pfam" id="PF00561"/>
    </source>
</evidence>
<dbReference type="OrthoDB" id="9767934at2"/>
<dbReference type="InterPro" id="IPR051321">
    <property type="entry name" value="PHA/PHB_synthase"/>
</dbReference>
<dbReference type="InterPro" id="IPR029058">
    <property type="entry name" value="AB_hydrolase_fold"/>
</dbReference>
<accession>A0A5B8XNZ6</accession>
<keyword evidence="2" id="KW-0378">Hydrolase</keyword>
<dbReference type="RefSeq" id="WP_146959065.1">
    <property type="nucleotide sequence ID" value="NZ_CP042467.1"/>
</dbReference>
<dbReference type="InterPro" id="IPR000073">
    <property type="entry name" value="AB_hydrolase_1"/>
</dbReference>
<protein>
    <submittedName>
        <fullName evidence="2">Alpha/beta fold hydrolase</fullName>
    </submittedName>
</protein>
<dbReference type="Proteomes" id="UP000321595">
    <property type="component" value="Chromosome"/>
</dbReference>
<feature type="domain" description="AB hydrolase-1" evidence="1">
    <location>
        <begin position="47"/>
        <end position="310"/>
    </location>
</feature>
<dbReference type="PANTHER" id="PTHR36837">
    <property type="entry name" value="POLY(3-HYDROXYALKANOATE) POLYMERASE SUBUNIT PHAC"/>
    <property type="match status" value="1"/>
</dbReference>
<dbReference type="KEGG" id="bbae:FRD01_09035"/>
<dbReference type="GO" id="GO:0016787">
    <property type="term" value="F:hydrolase activity"/>
    <property type="evidence" value="ECO:0007669"/>
    <property type="project" value="UniProtKB-KW"/>
</dbReference>